<reference evidence="2 3" key="1">
    <citation type="submission" date="2018-01" db="EMBL/GenBank/DDBJ databases">
        <authorList>
            <person name="Clerissi C."/>
        </authorList>
    </citation>
    <scope>NUCLEOTIDE SEQUENCE [LARGE SCALE GENOMIC DNA]</scope>
    <source>
        <strain evidence="2">Cupriavidus sp. LMG 19464</strain>
    </source>
</reference>
<dbReference type="AlphaFoldDB" id="A0A975X0U8"/>
<proteinExistence type="predicted"/>
<evidence type="ECO:0000313" key="3">
    <source>
        <dbReference type="Proteomes" id="UP000256780"/>
    </source>
</evidence>
<dbReference type="EMBL" id="OFSQ01000016">
    <property type="protein sequence ID" value="SOY51211.1"/>
    <property type="molecule type" value="Genomic_DNA"/>
</dbReference>
<organism evidence="2 3">
    <name type="scientific">Cupriavidus taiwanensis</name>
    <dbReference type="NCBI Taxonomy" id="164546"/>
    <lineage>
        <taxon>Bacteria</taxon>
        <taxon>Pseudomonadati</taxon>
        <taxon>Pseudomonadota</taxon>
        <taxon>Betaproteobacteria</taxon>
        <taxon>Burkholderiales</taxon>
        <taxon>Burkholderiaceae</taxon>
        <taxon>Cupriavidus</taxon>
    </lineage>
</organism>
<evidence type="ECO:0000256" key="1">
    <source>
        <dbReference type="SAM" id="MobiDB-lite"/>
    </source>
</evidence>
<evidence type="ECO:0000313" key="2">
    <source>
        <dbReference type="EMBL" id="SOY51211.1"/>
    </source>
</evidence>
<protein>
    <submittedName>
        <fullName evidence="2">Uncharacterized protein</fullName>
    </submittedName>
</protein>
<accession>A0A975X0U8</accession>
<gene>
    <name evidence="2" type="ORF">CBM2587_A230194</name>
</gene>
<sequence>MRAACRIRRCVTRSIRCWPTTAERRPAPKTKKPTCMGRLFSRRAGSGEGRLGLRQERRRGFLDAVEGDQLVGLLVGQQRAQQLVVQAVAGLVGHIGADQRMAHHIQVADRIEDLVAHELVAVAQFLVVQHAVLVQHDRVVQAAAARQAHLAQGLDLVSEAEGAGAGDLAHIAGVGEVDREGLAGLVDRRMAEVDGERQLEAEERLEPRQLVALAHFHRLLDADKGLGRVLLFDAGRLQQEHEGRRAAVHDRDFLGVDVDIEVVDAQAGARGHQVLDGGDARAILLQHRRQARIADGRRGHGNLDGLGQVDAGKDDAGTRRRRTQRQRDLAAGVQADANGLYQGFDGALFEHDSLNNY</sequence>
<name>A0A975X0U8_9BURK</name>
<dbReference type="Proteomes" id="UP000256780">
    <property type="component" value="Chromosome CBM2587_a"/>
</dbReference>
<comment type="caution">
    <text evidence="2">The sequence shown here is derived from an EMBL/GenBank/DDBJ whole genome shotgun (WGS) entry which is preliminary data.</text>
</comment>
<feature type="region of interest" description="Disordered" evidence="1">
    <location>
        <begin position="295"/>
        <end position="328"/>
    </location>
</feature>